<reference evidence="1 2" key="1">
    <citation type="submission" date="2019-10" db="EMBL/GenBank/DDBJ databases">
        <title>Streptomyces smaragdinus sp. nov. and Streptomyces fabii sp. nov., isolated from the gut of fungus growing-termite Macrotermes natalensis.</title>
        <authorList>
            <person name="Schwitalla J."/>
            <person name="Benndorf R."/>
            <person name="Martin K."/>
            <person name="De Beer W."/>
            <person name="Kaster A.-K."/>
            <person name="Vollmers J."/>
            <person name="Poulsen M."/>
            <person name="Beemelmanns C."/>
        </authorList>
    </citation>
    <scope>NUCLEOTIDE SEQUENCE [LARGE SCALE GENOMIC DNA]</scope>
    <source>
        <strain evidence="1 2">RB5</strain>
    </source>
</reference>
<dbReference type="EMBL" id="WEGJ01000003">
    <property type="protein sequence ID" value="MQY11426.1"/>
    <property type="molecule type" value="Genomic_DNA"/>
</dbReference>
<evidence type="ECO:0000313" key="1">
    <source>
        <dbReference type="EMBL" id="MQY11426.1"/>
    </source>
</evidence>
<dbReference type="OrthoDB" id="4248075at2"/>
<comment type="caution">
    <text evidence="1">The sequence shown here is derived from an EMBL/GenBank/DDBJ whole genome shotgun (WGS) entry which is preliminary data.</text>
</comment>
<organism evidence="1 2">
    <name type="scientific">Streptomyces smaragdinus</name>
    <dbReference type="NCBI Taxonomy" id="2585196"/>
    <lineage>
        <taxon>Bacteria</taxon>
        <taxon>Bacillati</taxon>
        <taxon>Actinomycetota</taxon>
        <taxon>Actinomycetes</taxon>
        <taxon>Kitasatosporales</taxon>
        <taxon>Streptomycetaceae</taxon>
        <taxon>Streptomyces</taxon>
    </lineage>
</organism>
<sequence>MNDIHAMRNINHNLFLGIPATANALEEYDPEAAAFVREAAQNLVRARRDDDPQAMEAASAATFHAAAELLKQAGRSVSIRFPIMVAARMVELEAALIIAKAERHSPAQEPRSQK</sequence>
<gene>
    <name evidence="1" type="ORF">SRB5_15440</name>
</gene>
<dbReference type="RefSeq" id="WP_153450679.1">
    <property type="nucleotide sequence ID" value="NZ_WEGJ01000003.1"/>
</dbReference>
<protein>
    <submittedName>
        <fullName evidence="1">Uncharacterized protein</fullName>
    </submittedName>
</protein>
<name>A0A7K0CDH4_9ACTN</name>
<dbReference type="Proteomes" id="UP000466345">
    <property type="component" value="Unassembled WGS sequence"/>
</dbReference>
<evidence type="ECO:0000313" key="2">
    <source>
        <dbReference type="Proteomes" id="UP000466345"/>
    </source>
</evidence>
<keyword evidence="2" id="KW-1185">Reference proteome</keyword>
<proteinExistence type="predicted"/>
<accession>A0A7K0CDH4</accession>
<dbReference type="AlphaFoldDB" id="A0A7K0CDH4"/>